<evidence type="ECO:0000313" key="3">
    <source>
        <dbReference type="EMBL" id="MVZ62881.1"/>
    </source>
</evidence>
<feature type="signal peptide" evidence="2">
    <location>
        <begin position="1"/>
        <end position="23"/>
    </location>
</feature>
<keyword evidence="1" id="KW-0472">Membrane</keyword>
<sequence>MKNLFTLILILGLSQLLPLPSLAQQAAIVDFDVKENLSQNGKLAIIAVDTAAKTNNNIQGSYAFTINGFKQDLQFTDGVAVTANPIESSTFVFFKHVEGTKEIGKLYFLRVTDKGISPYKISGFLLIIIPLLILYIAYKFKRFLITLLVLALVYLYLNYSKGLDVKQLIESSILGLKELI</sequence>
<dbReference type="AlphaFoldDB" id="A0A6N8L2Z9"/>
<dbReference type="EMBL" id="WSQA01000009">
    <property type="protein sequence ID" value="MVZ62881.1"/>
    <property type="molecule type" value="Genomic_DNA"/>
</dbReference>
<feature type="chain" id="PRO_5027024039" evidence="2">
    <location>
        <begin position="24"/>
        <end position="180"/>
    </location>
</feature>
<dbReference type="RefSeq" id="WP_160369604.1">
    <property type="nucleotide sequence ID" value="NZ_WSQA01000009.1"/>
</dbReference>
<keyword evidence="4" id="KW-1185">Reference proteome</keyword>
<protein>
    <submittedName>
        <fullName evidence="3">Uncharacterized protein</fullName>
    </submittedName>
</protein>
<comment type="caution">
    <text evidence="3">The sequence shown here is derived from an EMBL/GenBank/DDBJ whole genome shotgun (WGS) entry which is preliminary data.</text>
</comment>
<dbReference type="Proteomes" id="UP000435036">
    <property type="component" value="Unassembled WGS sequence"/>
</dbReference>
<keyword evidence="1" id="KW-0812">Transmembrane</keyword>
<dbReference type="OrthoDB" id="793869at2"/>
<reference evidence="3 4" key="1">
    <citation type="submission" date="2019-12" db="EMBL/GenBank/DDBJ databases">
        <authorList>
            <person name="Dong K."/>
        </authorList>
    </citation>
    <scope>NUCLEOTIDE SEQUENCE [LARGE SCALE GENOMIC DNA]</scope>
    <source>
        <strain evidence="3 4">JCM 31225</strain>
    </source>
</reference>
<accession>A0A6N8L2Z9</accession>
<keyword evidence="1" id="KW-1133">Transmembrane helix</keyword>
<evidence type="ECO:0000256" key="1">
    <source>
        <dbReference type="SAM" id="Phobius"/>
    </source>
</evidence>
<organism evidence="3 4">
    <name type="scientific">Sphingobacterium humi</name>
    <dbReference type="NCBI Taxonomy" id="1796905"/>
    <lineage>
        <taxon>Bacteria</taxon>
        <taxon>Pseudomonadati</taxon>
        <taxon>Bacteroidota</taxon>
        <taxon>Sphingobacteriia</taxon>
        <taxon>Sphingobacteriales</taxon>
        <taxon>Sphingobacteriaceae</taxon>
        <taxon>Sphingobacterium</taxon>
    </lineage>
</organism>
<gene>
    <name evidence="3" type="ORF">GQF63_12675</name>
</gene>
<feature type="transmembrane region" description="Helical" evidence="1">
    <location>
        <begin position="116"/>
        <end position="136"/>
    </location>
</feature>
<feature type="transmembrane region" description="Helical" evidence="1">
    <location>
        <begin position="143"/>
        <end position="159"/>
    </location>
</feature>
<name>A0A6N8L2Z9_9SPHI</name>
<evidence type="ECO:0000256" key="2">
    <source>
        <dbReference type="SAM" id="SignalP"/>
    </source>
</evidence>
<evidence type="ECO:0000313" key="4">
    <source>
        <dbReference type="Proteomes" id="UP000435036"/>
    </source>
</evidence>
<proteinExistence type="predicted"/>
<keyword evidence="2" id="KW-0732">Signal</keyword>